<accession>A0A8B6FYP9</accession>
<evidence type="ECO:0000259" key="5">
    <source>
        <dbReference type="PROSITE" id="PS51338"/>
    </source>
</evidence>
<dbReference type="Pfam" id="PF14604">
    <property type="entry name" value="SH3_9"/>
    <property type="match status" value="1"/>
</dbReference>
<reference evidence="6" key="1">
    <citation type="submission" date="2018-11" db="EMBL/GenBank/DDBJ databases">
        <authorList>
            <person name="Alioto T."/>
            <person name="Alioto T."/>
        </authorList>
    </citation>
    <scope>NUCLEOTIDE SEQUENCE</scope>
</reference>
<dbReference type="PROSITE" id="PS51338">
    <property type="entry name" value="IMD"/>
    <property type="match status" value="1"/>
</dbReference>
<dbReference type="Gene3D" id="2.30.30.40">
    <property type="entry name" value="SH3 Domains"/>
    <property type="match status" value="1"/>
</dbReference>
<evidence type="ECO:0000256" key="2">
    <source>
        <dbReference type="PROSITE-ProRule" id="PRU00192"/>
    </source>
</evidence>
<dbReference type="GO" id="GO:0007009">
    <property type="term" value="P:plasma membrane organization"/>
    <property type="evidence" value="ECO:0007669"/>
    <property type="project" value="InterPro"/>
</dbReference>
<dbReference type="PANTHER" id="PTHR14206:SF7">
    <property type="entry name" value="INSULIN RECEPTOR SUBSTRATE 53 KDA, ISOFORM A"/>
    <property type="match status" value="1"/>
</dbReference>
<gene>
    <name evidence="6" type="ORF">MGAL_10B069157</name>
</gene>
<keyword evidence="1 2" id="KW-0728">SH3 domain</keyword>
<feature type="compositionally biased region" description="Basic and acidic residues" evidence="3">
    <location>
        <begin position="400"/>
        <end position="411"/>
    </location>
</feature>
<dbReference type="GO" id="GO:0051764">
    <property type="term" value="P:actin crosslink formation"/>
    <property type="evidence" value="ECO:0007669"/>
    <property type="project" value="TreeGrafter"/>
</dbReference>
<dbReference type="Pfam" id="PF08397">
    <property type="entry name" value="IMD"/>
    <property type="match status" value="1"/>
</dbReference>
<dbReference type="SMART" id="SM00326">
    <property type="entry name" value="SH3"/>
    <property type="match status" value="1"/>
</dbReference>
<dbReference type="GO" id="GO:0051017">
    <property type="term" value="P:actin filament bundle assembly"/>
    <property type="evidence" value="ECO:0007669"/>
    <property type="project" value="TreeGrafter"/>
</dbReference>
<dbReference type="PROSITE" id="PS50002">
    <property type="entry name" value="SH3"/>
    <property type="match status" value="1"/>
</dbReference>
<dbReference type="OrthoDB" id="3800937at2759"/>
<evidence type="ECO:0000313" key="7">
    <source>
        <dbReference type="Proteomes" id="UP000596742"/>
    </source>
</evidence>
<dbReference type="AlphaFoldDB" id="A0A8B6FYP9"/>
<dbReference type="InterPro" id="IPR013606">
    <property type="entry name" value="I-BAR_dom"/>
</dbReference>
<feature type="compositionally biased region" description="Basic and acidic residues" evidence="3">
    <location>
        <begin position="501"/>
        <end position="513"/>
    </location>
</feature>
<evidence type="ECO:0000256" key="1">
    <source>
        <dbReference type="ARBA" id="ARBA00022443"/>
    </source>
</evidence>
<dbReference type="GO" id="GO:0005654">
    <property type="term" value="C:nucleoplasm"/>
    <property type="evidence" value="ECO:0007669"/>
    <property type="project" value="TreeGrafter"/>
</dbReference>
<name>A0A8B6FYP9_MYTGA</name>
<feature type="region of interest" description="Disordered" evidence="3">
    <location>
        <begin position="446"/>
        <end position="513"/>
    </location>
</feature>
<feature type="domain" description="IMD" evidence="5">
    <location>
        <begin position="1"/>
        <end position="115"/>
    </location>
</feature>
<comment type="caution">
    <text evidence="6">The sequence shown here is derived from an EMBL/GenBank/DDBJ whole genome shotgun (WGS) entry which is preliminary data.</text>
</comment>
<sequence length="513" mass="57408">MKDTDETHKLTETIYKGLTDNFTPGVRQIILAGKVYHKALVGVAAAARTYNEVLLRVGQTARTTCKGGTEDIGEAIYQIAEAQKEIQSRIEENSKALFSELILPLEQRLENDFKRSSAQHRRYTQGHKAVISPYVKASDNLKKFRKKTKNKVVYDDQKEAHYINALERCHEKLYEYRVQGLKLALLEDRKCHCFLLDRLSAVAYLYANHHKQSADTLLTGLPQWKQLSSRPQILPPEAERFLYQTKEEVGNGSVYWGNGHLPDETRSLGSPYRRSNSAHDMQRRPVSEYASPESFYAGNFGAKTMPHSRGISVPPAAPPGTMQVRAIYSHVGEGDKKLSFTEGDLINVIGEPAEGWQYGVNTRSGQYGWFPMSFTEPTVSPPREPPPQLNGRVKSMGDLLDNRSLSDHGDYLMDDVPGRTSRPKSMYEGSNLRLVNATNQNGAAYSNRQQMSQPPPAPPPPPPGPGPKMAPPSTPVADYNHTEEDSAKFKKNPKFAGIQLRKTETKDRSAPKI</sequence>
<dbReference type="Gene3D" id="1.20.1270.60">
    <property type="entry name" value="Arfaptin homology (AH) domain/BAR domain"/>
    <property type="match status" value="1"/>
</dbReference>
<protein>
    <submittedName>
        <fullName evidence="6">BAI1-associated protein 2</fullName>
    </submittedName>
</protein>
<evidence type="ECO:0000313" key="6">
    <source>
        <dbReference type="EMBL" id="VDI56077.1"/>
    </source>
</evidence>
<evidence type="ECO:0000256" key="3">
    <source>
        <dbReference type="SAM" id="MobiDB-lite"/>
    </source>
</evidence>
<organism evidence="6 7">
    <name type="scientific">Mytilus galloprovincialis</name>
    <name type="common">Mediterranean mussel</name>
    <dbReference type="NCBI Taxonomy" id="29158"/>
    <lineage>
        <taxon>Eukaryota</taxon>
        <taxon>Metazoa</taxon>
        <taxon>Spiralia</taxon>
        <taxon>Lophotrochozoa</taxon>
        <taxon>Mollusca</taxon>
        <taxon>Bivalvia</taxon>
        <taxon>Autobranchia</taxon>
        <taxon>Pteriomorphia</taxon>
        <taxon>Mytilida</taxon>
        <taxon>Mytiloidea</taxon>
        <taxon>Mytilidae</taxon>
        <taxon>Mytilinae</taxon>
        <taxon>Mytilus</taxon>
    </lineage>
</organism>
<dbReference type="GO" id="GO:0030838">
    <property type="term" value="P:positive regulation of actin filament polymerization"/>
    <property type="evidence" value="ECO:0007669"/>
    <property type="project" value="TreeGrafter"/>
</dbReference>
<feature type="domain" description="SH3" evidence="4">
    <location>
        <begin position="319"/>
        <end position="380"/>
    </location>
</feature>
<dbReference type="GO" id="GO:0005829">
    <property type="term" value="C:cytosol"/>
    <property type="evidence" value="ECO:0007669"/>
    <property type="project" value="TreeGrafter"/>
</dbReference>
<dbReference type="InterPro" id="IPR027267">
    <property type="entry name" value="AH/BAR_dom_sf"/>
</dbReference>
<dbReference type="SUPFAM" id="SSF50044">
    <property type="entry name" value="SH3-domain"/>
    <property type="match status" value="1"/>
</dbReference>
<dbReference type="InterPro" id="IPR036028">
    <property type="entry name" value="SH3-like_dom_sf"/>
</dbReference>
<dbReference type="InterPro" id="IPR027681">
    <property type="entry name" value="IRSp53/IRTKS/Pinkbar"/>
</dbReference>
<dbReference type="SUPFAM" id="SSF103657">
    <property type="entry name" value="BAR/IMD domain-like"/>
    <property type="match status" value="1"/>
</dbReference>
<dbReference type="InterPro" id="IPR001452">
    <property type="entry name" value="SH3_domain"/>
</dbReference>
<keyword evidence="7" id="KW-1185">Reference proteome</keyword>
<dbReference type="EMBL" id="UYJE01007563">
    <property type="protein sequence ID" value="VDI56077.1"/>
    <property type="molecule type" value="Genomic_DNA"/>
</dbReference>
<feature type="region of interest" description="Disordered" evidence="3">
    <location>
        <begin position="374"/>
        <end position="433"/>
    </location>
</feature>
<feature type="compositionally biased region" description="Pro residues" evidence="3">
    <location>
        <begin position="379"/>
        <end position="388"/>
    </location>
</feature>
<evidence type="ECO:0000259" key="4">
    <source>
        <dbReference type="PROSITE" id="PS50002"/>
    </source>
</evidence>
<proteinExistence type="predicted"/>
<feature type="compositionally biased region" description="Pro residues" evidence="3">
    <location>
        <begin position="453"/>
        <end position="474"/>
    </location>
</feature>
<dbReference type="Proteomes" id="UP000596742">
    <property type="component" value="Unassembled WGS sequence"/>
</dbReference>
<dbReference type="PANTHER" id="PTHR14206">
    <property type="entry name" value="BRAIN-SPECIFIC ANGIOGENESIS INHIBITOR 1-ASSOCIATED PROTEIN 2"/>
    <property type="match status" value="1"/>
</dbReference>